<dbReference type="Proteomes" id="UP001152607">
    <property type="component" value="Unassembled WGS sequence"/>
</dbReference>
<dbReference type="InterPro" id="IPR051052">
    <property type="entry name" value="Diverse_substrate_MTase"/>
</dbReference>
<dbReference type="Pfam" id="PF08241">
    <property type="entry name" value="Methyltransf_11"/>
    <property type="match status" value="1"/>
</dbReference>
<dbReference type="SUPFAM" id="SSF53335">
    <property type="entry name" value="S-adenosyl-L-methionine-dependent methyltransferases"/>
    <property type="match status" value="1"/>
</dbReference>
<evidence type="ECO:0000259" key="4">
    <source>
        <dbReference type="Pfam" id="PF08241"/>
    </source>
</evidence>
<comment type="caution">
    <text evidence="5">The sequence shown here is derived from an EMBL/GenBank/DDBJ whole genome shotgun (WGS) entry which is preliminary data.</text>
</comment>
<evidence type="ECO:0000256" key="3">
    <source>
        <dbReference type="ARBA" id="ARBA00022679"/>
    </source>
</evidence>
<keyword evidence="2" id="KW-0489">Methyltransferase</keyword>
<evidence type="ECO:0000256" key="2">
    <source>
        <dbReference type="ARBA" id="ARBA00022603"/>
    </source>
</evidence>
<dbReference type="EMBL" id="CAOQHR010000002">
    <property type="protein sequence ID" value="CAI6312357.1"/>
    <property type="molecule type" value="Genomic_DNA"/>
</dbReference>
<dbReference type="GO" id="GO:0032259">
    <property type="term" value="P:methylation"/>
    <property type="evidence" value="ECO:0007669"/>
    <property type="project" value="UniProtKB-KW"/>
</dbReference>
<dbReference type="OrthoDB" id="10027013at2759"/>
<accession>A0A9W4XFW8</accession>
<dbReference type="GO" id="GO:0008757">
    <property type="term" value="F:S-adenosylmethionine-dependent methyltransferase activity"/>
    <property type="evidence" value="ECO:0007669"/>
    <property type="project" value="InterPro"/>
</dbReference>
<protein>
    <recommendedName>
        <fullName evidence="4">Methyltransferase type 11 domain-containing protein</fullName>
    </recommendedName>
</protein>
<reference evidence="5" key="1">
    <citation type="submission" date="2023-01" db="EMBL/GenBank/DDBJ databases">
        <authorList>
            <person name="Van Ghelder C."/>
            <person name="Rancurel C."/>
        </authorList>
    </citation>
    <scope>NUCLEOTIDE SEQUENCE</scope>
    <source>
        <strain evidence="5">CNCM I-4278</strain>
    </source>
</reference>
<organism evidence="5 6">
    <name type="scientific">Periconia digitata</name>
    <dbReference type="NCBI Taxonomy" id="1303443"/>
    <lineage>
        <taxon>Eukaryota</taxon>
        <taxon>Fungi</taxon>
        <taxon>Dikarya</taxon>
        <taxon>Ascomycota</taxon>
        <taxon>Pezizomycotina</taxon>
        <taxon>Dothideomycetes</taxon>
        <taxon>Pleosporomycetidae</taxon>
        <taxon>Pleosporales</taxon>
        <taxon>Massarineae</taxon>
        <taxon>Periconiaceae</taxon>
        <taxon>Periconia</taxon>
    </lineage>
</organism>
<name>A0A9W4XFW8_9PLEO</name>
<dbReference type="Gene3D" id="3.40.50.150">
    <property type="entry name" value="Vaccinia Virus protein VP39"/>
    <property type="match status" value="1"/>
</dbReference>
<dbReference type="InterPro" id="IPR013216">
    <property type="entry name" value="Methyltransf_11"/>
</dbReference>
<comment type="similarity">
    <text evidence="1">Belongs to the methyltransferase superfamily.</text>
</comment>
<dbReference type="PANTHER" id="PTHR44942:SF4">
    <property type="entry name" value="METHYLTRANSFERASE TYPE 11 DOMAIN-CONTAINING PROTEIN"/>
    <property type="match status" value="1"/>
</dbReference>
<dbReference type="PANTHER" id="PTHR44942">
    <property type="entry name" value="METHYLTRANSF_11 DOMAIN-CONTAINING PROTEIN"/>
    <property type="match status" value="1"/>
</dbReference>
<dbReference type="CDD" id="cd02440">
    <property type="entry name" value="AdoMet_MTases"/>
    <property type="match status" value="1"/>
</dbReference>
<feature type="domain" description="Methyltransferase type 11" evidence="4">
    <location>
        <begin position="78"/>
        <end position="175"/>
    </location>
</feature>
<proteinExistence type="inferred from homology"/>
<dbReference type="AlphaFoldDB" id="A0A9W4XFW8"/>
<evidence type="ECO:0000313" key="5">
    <source>
        <dbReference type="EMBL" id="CAI6312357.1"/>
    </source>
</evidence>
<evidence type="ECO:0000313" key="6">
    <source>
        <dbReference type="Proteomes" id="UP001152607"/>
    </source>
</evidence>
<evidence type="ECO:0000256" key="1">
    <source>
        <dbReference type="ARBA" id="ARBA00008361"/>
    </source>
</evidence>
<sequence length="352" mass="39709">MAFQSLRSTIRVPRIRPRLTTTSQRSNSGSAESVWKLQNVEAAYWNDYIATRPKYDAAIFDPIFKYHAIKNQNFDHALDVGTGAGSALNLLTSRFQRVVASDNDTISLGFAKERYRHIPSSQLSWTVSKAEDLTQNHQPSSFDMITCALTFPLLDTHKTLDCFHSLLRPEGTLAIWFYGPPIFVRSAHAEKCQATLYAALDHAFKPIVTGGGEQARANWKHAADGMASWLDYIPFSTKQWNNVLRHKWNNSKARLAFFGPDACDFEVEPENAIGRTDTVVAEQIPDFWKVEWDIGMLKKFILAIFPKPDHMQSADATMEAHFQTLEDAMGGKNTKSVLTWPVVLVLARKNSQ</sequence>
<keyword evidence="6" id="KW-1185">Reference proteome</keyword>
<gene>
    <name evidence="5" type="ORF">PDIGIT_LOCUS3266</name>
</gene>
<dbReference type="InterPro" id="IPR029063">
    <property type="entry name" value="SAM-dependent_MTases_sf"/>
</dbReference>
<keyword evidence="3" id="KW-0808">Transferase</keyword>